<dbReference type="Gene3D" id="3.40.220.10">
    <property type="entry name" value="Leucine Aminopeptidase, subunit E, domain 1"/>
    <property type="match status" value="2"/>
</dbReference>
<evidence type="ECO:0000256" key="1">
    <source>
        <dbReference type="ARBA" id="ARBA00004123"/>
    </source>
</evidence>
<dbReference type="Gene3D" id="3.90.228.10">
    <property type="match status" value="1"/>
</dbReference>
<keyword evidence="2 6" id="KW-0328">Glycosyltransferase</keyword>
<dbReference type="InterPro" id="IPR052056">
    <property type="entry name" value="Mono-ARTD/PARP"/>
</dbReference>
<dbReference type="InterPro" id="IPR012317">
    <property type="entry name" value="Poly(ADP-ribose)pol_cat_dom"/>
</dbReference>
<dbReference type="InterPro" id="IPR002589">
    <property type="entry name" value="Macro_dom"/>
</dbReference>
<proteinExistence type="predicted"/>
<dbReference type="EC" id="2.4.2.-" evidence="6"/>
<organism evidence="9 10">
    <name type="scientific">Mytilus edulis</name>
    <name type="common">Blue mussel</name>
    <dbReference type="NCBI Taxonomy" id="6550"/>
    <lineage>
        <taxon>Eukaryota</taxon>
        <taxon>Metazoa</taxon>
        <taxon>Spiralia</taxon>
        <taxon>Lophotrochozoa</taxon>
        <taxon>Mollusca</taxon>
        <taxon>Bivalvia</taxon>
        <taxon>Autobranchia</taxon>
        <taxon>Pteriomorphia</taxon>
        <taxon>Mytilida</taxon>
        <taxon>Mytiloidea</taxon>
        <taxon>Mytilidae</taxon>
        <taxon>Mytilinae</taxon>
        <taxon>Mytilus</taxon>
    </lineage>
</organism>
<dbReference type="GO" id="GO:0005737">
    <property type="term" value="C:cytoplasm"/>
    <property type="evidence" value="ECO:0007669"/>
    <property type="project" value="TreeGrafter"/>
</dbReference>
<accession>A0A8S3SQS4</accession>
<dbReference type="GO" id="GO:0003950">
    <property type="term" value="F:NAD+ poly-ADP-ribosyltransferase activity"/>
    <property type="evidence" value="ECO:0007669"/>
    <property type="project" value="UniProtKB-UniRule"/>
</dbReference>
<keyword evidence="5" id="KW-0539">Nucleus</keyword>
<dbReference type="OrthoDB" id="365077at2759"/>
<protein>
    <recommendedName>
        <fullName evidence="6">Poly [ADP-ribose] polymerase</fullName>
        <shortName evidence="6">PARP</shortName>
        <ecNumber evidence="6">2.4.2.-</ecNumber>
    </recommendedName>
</protein>
<dbReference type="GO" id="GO:0005634">
    <property type="term" value="C:nucleus"/>
    <property type="evidence" value="ECO:0007669"/>
    <property type="project" value="UniProtKB-SubCell"/>
</dbReference>
<evidence type="ECO:0000259" key="7">
    <source>
        <dbReference type="PROSITE" id="PS51059"/>
    </source>
</evidence>
<feature type="domain" description="Macro" evidence="8">
    <location>
        <begin position="55"/>
        <end position="238"/>
    </location>
</feature>
<evidence type="ECO:0000256" key="3">
    <source>
        <dbReference type="ARBA" id="ARBA00022679"/>
    </source>
</evidence>
<dbReference type="Pfam" id="PF00644">
    <property type="entry name" value="PARP"/>
    <property type="match status" value="1"/>
</dbReference>
<dbReference type="SUPFAM" id="SSF56399">
    <property type="entry name" value="ADP-ribosylation"/>
    <property type="match status" value="1"/>
</dbReference>
<dbReference type="PROSITE" id="PS51059">
    <property type="entry name" value="PARP_CATALYTIC"/>
    <property type="match status" value="1"/>
</dbReference>
<evidence type="ECO:0000313" key="9">
    <source>
        <dbReference type="EMBL" id="CAG2222499.1"/>
    </source>
</evidence>
<dbReference type="PANTHER" id="PTHR14453">
    <property type="entry name" value="PARP/ZINC FINGER CCCH TYPE DOMAIN CONTAINING PROTEIN"/>
    <property type="match status" value="1"/>
</dbReference>
<sequence length="732" mass="81177">MFPPTGQQQFGADLLVGLRHGNFTPAESINKASCGGWSTLLPFECEGVPVGQLQHGKGLHLQIGRTAVSIVKGDIVTQEIDVIVNTTNAELNLNNAGPSSKAILAAAGNSIQQECNTNYRSNINPGDVAVTGSGYLKCENVFHIYIPMYKNPEDEKNIHAAVYECLKETDSLSLQSIAFPALGTGGLNYEPNFVANSLFDTVKRYNVQNPSTNIELVVCVVYQDQMYQTFVAAARERARRIGNEANKITLKTPGSTKIGNSHIKVLVGDLTQEQVDVLVHTCSHSLQLKKTSGLATEILNTAGRNIQTELDNNYPNGLKNGEFAVTNGYGLGCKKVYHGKVLDFTANGRNDRPEKILLTFVTRCLTVANKYGSESIAFPALGTGVLKFPSDIAASIFIRAITDFVHKHPHTSITDIRVVVYGGNPSWSSIQKAYRNELSTGRAVPCSNFLSMAVPKRGTKAYFRYKYNENPRPPTNWSHFTCDKTIKDWISMQGTNHYKLVKPDQRISDDIEHLFLSTIQLDGAEVVSVMRNENLKLYEEYFQECQRLYSRAIATGPCKSLANTPGSRGPSLTMQYANRQIANLLDSDLNEVYLFHGTKKDRVNVLLHNGFDLRLAAMNFKSLWLGAGVYAAEEANLSAQYTERNGVCTIFVMRVCLGDVFTTKTHMTDLKRPPCKSFCNGICTQHKDFFDSVVGEFPQREFVVYDDAKCYPEYVIQYQVVQSPPDPKGGYY</sequence>
<feature type="domain" description="PARP catalytic" evidence="7">
    <location>
        <begin position="483"/>
        <end position="727"/>
    </location>
</feature>
<dbReference type="Pfam" id="PF01661">
    <property type="entry name" value="Macro"/>
    <property type="match status" value="2"/>
</dbReference>
<evidence type="ECO:0000256" key="6">
    <source>
        <dbReference type="RuleBase" id="RU362114"/>
    </source>
</evidence>
<reference evidence="9" key="1">
    <citation type="submission" date="2021-03" db="EMBL/GenBank/DDBJ databases">
        <authorList>
            <person name="Bekaert M."/>
        </authorList>
    </citation>
    <scope>NUCLEOTIDE SEQUENCE</scope>
</reference>
<dbReference type="SUPFAM" id="SSF52949">
    <property type="entry name" value="Macro domain-like"/>
    <property type="match status" value="2"/>
</dbReference>
<comment type="caution">
    <text evidence="9">The sequence shown here is derived from an EMBL/GenBank/DDBJ whole genome shotgun (WGS) entry which is preliminary data.</text>
</comment>
<evidence type="ECO:0000259" key="8">
    <source>
        <dbReference type="PROSITE" id="PS51154"/>
    </source>
</evidence>
<dbReference type="GO" id="GO:0003714">
    <property type="term" value="F:transcription corepressor activity"/>
    <property type="evidence" value="ECO:0007669"/>
    <property type="project" value="TreeGrafter"/>
</dbReference>
<dbReference type="SMART" id="SM00506">
    <property type="entry name" value="A1pp"/>
    <property type="match status" value="2"/>
</dbReference>
<dbReference type="Proteomes" id="UP000683360">
    <property type="component" value="Unassembled WGS sequence"/>
</dbReference>
<dbReference type="EMBL" id="CAJPWZ010001753">
    <property type="protein sequence ID" value="CAG2222499.1"/>
    <property type="molecule type" value="Genomic_DNA"/>
</dbReference>
<keyword evidence="10" id="KW-1185">Reference proteome</keyword>
<gene>
    <name evidence="9" type="ORF">MEDL_35805</name>
</gene>
<evidence type="ECO:0000256" key="2">
    <source>
        <dbReference type="ARBA" id="ARBA00022676"/>
    </source>
</evidence>
<dbReference type="AlphaFoldDB" id="A0A8S3SQS4"/>
<evidence type="ECO:0000313" key="10">
    <source>
        <dbReference type="Proteomes" id="UP000683360"/>
    </source>
</evidence>
<feature type="domain" description="Macro" evidence="8">
    <location>
        <begin position="250"/>
        <end position="438"/>
    </location>
</feature>
<dbReference type="PROSITE" id="PS51154">
    <property type="entry name" value="MACRO"/>
    <property type="match status" value="2"/>
</dbReference>
<dbReference type="GO" id="GO:0010629">
    <property type="term" value="P:negative regulation of gene expression"/>
    <property type="evidence" value="ECO:0007669"/>
    <property type="project" value="TreeGrafter"/>
</dbReference>
<dbReference type="PANTHER" id="PTHR14453:SF67">
    <property type="entry name" value="POLY [ADP-RIBOSE] POLYMERASE"/>
    <property type="match status" value="1"/>
</dbReference>
<dbReference type="InterPro" id="IPR043472">
    <property type="entry name" value="Macro_dom-like"/>
</dbReference>
<evidence type="ECO:0000256" key="4">
    <source>
        <dbReference type="ARBA" id="ARBA00023027"/>
    </source>
</evidence>
<name>A0A8S3SQS4_MYTED</name>
<keyword evidence="3 6" id="KW-0808">Transferase</keyword>
<keyword evidence="4 6" id="KW-0520">NAD</keyword>
<comment type="subcellular location">
    <subcellularLocation>
        <location evidence="1">Nucleus</location>
    </subcellularLocation>
</comment>
<evidence type="ECO:0000256" key="5">
    <source>
        <dbReference type="ARBA" id="ARBA00023242"/>
    </source>
</evidence>